<protein>
    <submittedName>
        <fullName evidence="1">Uncharacterized protein</fullName>
    </submittedName>
</protein>
<sequence>MAHAKCGRCSFCDSVQRVYNAPLGARGAASLLASVHVYGWRPVCVIQIECMYLNVLKLLAGANALVTEYARGR</sequence>
<dbReference type="AlphaFoldDB" id="A0AAV7Q592"/>
<proteinExistence type="predicted"/>
<name>A0AAV7Q592_PLEWA</name>
<organism evidence="1 2">
    <name type="scientific">Pleurodeles waltl</name>
    <name type="common">Iberian ribbed newt</name>
    <dbReference type="NCBI Taxonomy" id="8319"/>
    <lineage>
        <taxon>Eukaryota</taxon>
        <taxon>Metazoa</taxon>
        <taxon>Chordata</taxon>
        <taxon>Craniata</taxon>
        <taxon>Vertebrata</taxon>
        <taxon>Euteleostomi</taxon>
        <taxon>Amphibia</taxon>
        <taxon>Batrachia</taxon>
        <taxon>Caudata</taxon>
        <taxon>Salamandroidea</taxon>
        <taxon>Salamandridae</taxon>
        <taxon>Pleurodelinae</taxon>
        <taxon>Pleurodeles</taxon>
    </lineage>
</organism>
<accession>A0AAV7Q592</accession>
<comment type="caution">
    <text evidence="1">The sequence shown here is derived from an EMBL/GenBank/DDBJ whole genome shotgun (WGS) entry which is preliminary data.</text>
</comment>
<gene>
    <name evidence="1" type="ORF">NDU88_001927</name>
</gene>
<keyword evidence="2" id="KW-1185">Reference proteome</keyword>
<evidence type="ECO:0000313" key="2">
    <source>
        <dbReference type="Proteomes" id="UP001066276"/>
    </source>
</evidence>
<dbReference type="Proteomes" id="UP001066276">
    <property type="component" value="Chromosome 6"/>
</dbReference>
<reference evidence="1" key="1">
    <citation type="journal article" date="2022" name="bioRxiv">
        <title>Sequencing and chromosome-scale assembly of the giantPleurodeles waltlgenome.</title>
        <authorList>
            <person name="Brown T."/>
            <person name="Elewa A."/>
            <person name="Iarovenko S."/>
            <person name="Subramanian E."/>
            <person name="Araus A.J."/>
            <person name="Petzold A."/>
            <person name="Susuki M."/>
            <person name="Suzuki K.-i.T."/>
            <person name="Hayashi T."/>
            <person name="Toyoda A."/>
            <person name="Oliveira C."/>
            <person name="Osipova E."/>
            <person name="Leigh N.D."/>
            <person name="Simon A."/>
            <person name="Yun M.H."/>
        </authorList>
    </citation>
    <scope>NUCLEOTIDE SEQUENCE</scope>
    <source>
        <strain evidence="1">20211129_DDA</strain>
        <tissue evidence="1">Liver</tissue>
    </source>
</reference>
<evidence type="ECO:0000313" key="1">
    <source>
        <dbReference type="EMBL" id="KAJ1135488.1"/>
    </source>
</evidence>
<dbReference type="EMBL" id="JANPWB010000010">
    <property type="protein sequence ID" value="KAJ1135488.1"/>
    <property type="molecule type" value="Genomic_DNA"/>
</dbReference>